<name>A0A0M9DIL3_9BACI</name>
<accession>A0A0M9DIL3</accession>
<protein>
    <submittedName>
        <fullName evidence="1">Uncharacterized protein</fullName>
    </submittedName>
</protein>
<dbReference type="PATRIC" id="fig|33935.3.peg.4117"/>
<evidence type="ECO:0000313" key="2">
    <source>
        <dbReference type="Proteomes" id="UP000037977"/>
    </source>
</evidence>
<reference evidence="1 2" key="1">
    <citation type="submission" date="2015-07" db="EMBL/GenBank/DDBJ databases">
        <title>Genome sequencing project for genomic taxonomy and phylogenomics of Bacillus-like bacteria.</title>
        <authorList>
            <person name="Liu B."/>
            <person name="Wang J."/>
            <person name="Zhu Y."/>
            <person name="Liu G."/>
            <person name="Chen Q."/>
            <person name="Chen Z."/>
            <person name="Che J."/>
            <person name="Ge C."/>
            <person name="Shi H."/>
            <person name="Pan Z."/>
            <person name="Liu X."/>
        </authorList>
    </citation>
    <scope>NUCLEOTIDE SEQUENCE [LARGE SCALE GENOMIC DNA]</scope>
    <source>
        <strain evidence="1 2">DSM 54</strain>
    </source>
</reference>
<proteinExistence type="predicted"/>
<organism evidence="1 2">
    <name type="scientific">Lysinibacillus macroides</name>
    <dbReference type="NCBI Taxonomy" id="33935"/>
    <lineage>
        <taxon>Bacteria</taxon>
        <taxon>Bacillati</taxon>
        <taxon>Bacillota</taxon>
        <taxon>Bacilli</taxon>
        <taxon>Bacillales</taxon>
        <taxon>Bacillaceae</taxon>
        <taxon>Lysinibacillus</taxon>
    </lineage>
</organism>
<dbReference type="STRING" id="33935.ADM90_11040"/>
<dbReference type="RefSeq" id="WP_053995069.1">
    <property type="nucleotide sequence ID" value="NZ_CP065643.1"/>
</dbReference>
<dbReference type="AlphaFoldDB" id="A0A0M9DIL3"/>
<gene>
    <name evidence="1" type="ORF">ADM90_11040</name>
</gene>
<evidence type="ECO:0000313" key="1">
    <source>
        <dbReference type="EMBL" id="KOY82168.1"/>
    </source>
</evidence>
<dbReference type="EMBL" id="LGCI01000006">
    <property type="protein sequence ID" value="KOY82168.1"/>
    <property type="molecule type" value="Genomic_DNA"/>
</dbReference>
<dbReference type="Proteomes" id="UP000037977">
    <property type="component" value="Unassembled WGS sequence"/>
</dbReference>
<keyword evidence="2" id="KW-1185">Reference proteome</keyword>
<dbReference type="OrthoDB" id="2968895at2"/>
<sequence>MDELGQLRVYVSSEHFPLYHQIAKCRLFQQNSEFFILCAVIGEKYKIPVDVKNKKELCRAVTLSAYDRTIVKSLYYKGHKQLVDFKTMLQYAEKCAYAGFHYLMINEFTSYIYVIKNEEGQEEYHLKQEQENDLQLALFNYVLAAKQEVPF</sequence>
<comment type="caution">
    <text evidence="1">The sequence shown here is derived from an EMBL/GenBank/DDBJ whole genome shotgun (WGS) entry which is preliminary data.</text>
</comment>